<dbReference type="eggNOG" id="COG0702">
    <property type="taxonomic scope" value="Bacteria"/>
</dbReference>
<name>A0A090Q0S3_9FLAO</name>
<proteinExistence type="predicted"/>
<dbReference type="STRING" id="319236.BST91_07270"/>
<dbReference type="InterPro" id="IPR016040">
    <property type="entry name" value="NAD(P)-bd_dom"/>
</dbReference>
<dbReference type="EMBL" id="BBML01000002">
    <property type="protein sequence ID" value="GAK96615.1"/>
    <property type="molecule type" value="Genomic_DNA"/>
</dbReference>
<evidence type="ECO:0000313" key="2">
    <source>
        <dbReference type="EMBL" id="GAK96615.1"/>
    </source>
</evidence>
<protein>
    <recommendedName>
        <fullName evidence="1">NAD(P)-binding domain-containing protein</fullName>
    </recommendedName>
</protein>
<feature type="domain" description="NAD(P)-binding" evidence="1">
    <location>
        <begin position="8"/>
        <end position="184"/>
    </location>
</feature>
<organism evidence="2 3">
    <name type="scientific">Nonlabens tegetincola</name>
    <dbReference type="NCBI Taxonomy" id="323273"/>
    <lineage>
        <taxon>Bacteria</taxon>
        <taxon>Pseudomonadati</taxon>
        <taxon>Bacteroidota</taxon>
        <taxon>Flavobacteriia</taxon>
        <taxon>Flavobacteriales</taxon>
        <taxon>Flavobacteriaceae</taxon>
        <taxon>Nonlabens</taxon>
    </lineage>
</organism>
<evidence type="ECO:0000313" key="3">
    <source>
        <dbReference type="Proteomes" id="UP000029221"/>
    </source>
</evidence>
<dbReference type="Proteomes" id="UP000029221">
    <property type="component" value="Unassembled WGS sequence"/>
</dbReference>
<dbReference type="Pfam" id="PF13460">
    <property type="entry name" value="NAD_binding_10"/>
    <property type="match status" value="1"/>
</dbReference>
<dbReference type="Gene3D" id="3.40.50.720">
    <property type="entry name" value="NAD(P)-binding Rossmann-like Domain"/>
    <property type="match status" value="1"/>
</dbReference>
<dbReference type="InterPro" id="IPR036291">
    <property type="entry name" value="NAD(P)-bd_dom_sf"/>
</dbReference>
<evidence type="ECO:0000259" key="1">
    <source>
        <dbReference type="Pfam" id="PF13460"/>
    </source>
</evidence>
<dbReference type="SUPFAM" id="SSF51735">
    <property type="entry name" value="NAD(P)-binding Rossmann-fold domains"/>
    <property type="match status" value="1"/>
</dbReference>
<keyword evidence="3" id="KW-1185">Reference proteome</keyword>
<dbReference type="AlphaFoldDB" id="A0A090Q0S3"/>
<dbReference type="PANTHER" id="PTHR15020:SF50">
    <property type="entry name" value="UPF0659 PROTEIN YMR090W"/>
    <property type="match status" value="1"/>
</dbReference>
<gene>
    <name evidence="2" type="ORF">JCM19294_2128</name>
</gene>
<dbReference type="RefSeq" id="WP_042277966.1">
    <property type="nucleotide sequence ID" value="NZ_BBML01000002.1"/>
</dbReference>
<comment type="caution">
    <text evidence="2">The sequence shown here is derived from an EMBL/GenBank/DDBJ whole genome shotgun (WGS) entry which is preliminary data.</text>
</comment>
<sequence>MERILVAGATGTTGKQVVELLKNDQYFEPVAMVRKPEQVDQFKANGIETVLGDLTNDLSHTTNNIDKVIFAAGSKGKNVEEVDKNGAIKLIDESQNATVKKFVMLSSMGADNPEQASDLQEYLKAKQAADNYLKNSNLNYSIVRPGSLTDDNSNNKIELQSKLNKHGEIPRADVAKVLVKALHDDVANKETFEIIKGETLIADALEPVQQ</sequence>
<dbReference type="PANTHER" id="PTHR15020">
    <property type="entry name" value="FLAVIN REDUCTASE-RELATED"/>
    <property type="match status" value="1"/>
</dbReference>
<dbReference type="CDD" id="cd05243">
    <property type="entry name" value="SDR_a5"/>
    <property type="match status" value="1"/>
</dbReference>
<accession>A0A090Q0S3</accession>
<reference evidence="2" key="1">
    <citation type="journal article" date="2014" name="Genome Announc.">
        <title>Draft Genome Sequences of Marine Flavobacterium Nonlabens Strains NR17, NR24, NR27, NR32, NR33, and Ara13.</title>
        <authorList>
            <person name="Nakanishi M."/>
            <person name="Meirelles P."/>
            <person name="Suzuki R."/>
            <person name="Takatani N."/>
            <person name="Mino S."/>
            <person name="Suda W."/>
            <person name="Oshima K."/>
            <person name="Hattori M."/>
            <person name="Ohkuma M."/>
            <person name="Hosokawa M."/>
            <person name="Miyashita K."/>
            <person name="Thompson F.L."/>
            <person name="Niwa A."/>
            <person name="Sawabe T."/>
            <person name="Sawabe T."/>
        </authorList>
    </citation>
    <scope>NUCLEOTIDE SEQUENCE [LARGE SCALE GENOMIC DNA]</scope>
    <source>
        <strain evidence="2">JCM 19294</strain>
    </source>
</reference>